<dbReference type="OrthoDB" id="6358729at2759"/>
<keyword evidence="5 10" id="KW-0297">G-protein coupled receptor</keyword>
<evidence type="ECO:0000313" key="14">
    <source>
        <dbReference type="EMBL" id="ELT95217.1"/>
    </source>
</evidence>
<dbReference type="OMA" id="FREFIMY"/>
<dbReference type="STRING" id="283909.R7TNU0"/>
<dbReference type="GO" id="GO:0001591">
    <property type="term" value="F:dopamine neurotransmitter receptor activity, coupled via Gi/Go"/>
    <property type="evidence" value="ECO:0007669"/>
    <property type="project" value="TreeGrafter"/>
</dbReference>
<feature type="region of interest" description="Disordered" evidence="11">
    <location>
        <begin position="227"/>
        <end position="254"/>
    </location>
</feature>
<keyword evidence="6 12" id="KW-0472">Membrane</keyword>
<dbReference type="AlphaFoldDB" id="R7TNU0"/>
<dbReference type="SUPFAM" id="SSF81321">
    <property type="entry name" value="Family A G protein-coupled receptor-like"/>
    <property type="match status" value="1"/>
</dbReference>
<evidence type="ECO:0000256" key="7">
    <source>
        <dbReference type="ARBA" id="ARBA00023157"/>
    </source>
</evidence>
<feature type="compositionally biased region" description="Polar residues" evidence="11">
    <location>
        <begin position="234"/>
        <end position="250"/>
    </location>
</feature>
<keyword evidence="7" id="KW-1015">Disulfide bond</keyword>
<evidence type="ECO:0000313" key="16">
    <source>
        <dbReference type="Proteomes" id="UP000014760"/>
    </source>
</evidence>
<dbReference type="PROSITE" id="PS00237">
    <property type="entry name" value="G_PROTEIN_RECEP_F1_1"/>
    <property type="match status" value="1"/>
</dbReference>
<evidence type="ECO:0000256" key="12">
    <source>
        <dbReference type="SAM" id="Phobius"/>
    </source>
</evidence>
<accession>R7TNU0</accession>
<keyword evidence="16" id="KW-1185">Reference proteome</keyword>
<evidence type="ECO:0000256" key="6">
    <source>
        <dbReference type="ARBA" id="ARBA00023136"/>
    </source>
</evidence>
<dbReference type="PANTHER" id="PTHR24248">
    <property type="entry name" value="ADRENERGIC RECEPTOR-RELATED G-PROTEIN COUPLED RECEPTOR"/>
    <property type="match status" value="1"/>
</dbReference>
<keyword evidence="8 10" id="KW-0675">Receptor</keyword>
<evidence type="ECO:0000256" key="2">
    <source>
        <dbReference type="ARBA" id="ARBA00022475"/>
    </source>
</evidence>
<evidence type="ECO:0000313" key="15">
    <source>
        <dbReference type="EnsemblMetazoa" id="CapteP63703"/>
    </source>
</evidence>
<evidence type="ECO:0000256" key="3">
    <source>
        <dbReference type="ARBA" id="ARBA00022692"/>
    </source>
</evidence>
<feature type="transmembrane region" description="Helical" evidence="12">
    <location>
        <begin position="362"/>
        <end position="380"/>
    </location>
</feature>
<feature type="transmembrane region" description="Helical" evidence="12">
    <location>
        <begin position="17"/>
        <end position="39"/>
    </location>
</feature>
<feature type="non-terminal residue" evidence="14">
    <location>
        <position position="398"/>
    </location>
</feature>
<name>R7TNU0_CAPTE</name>
<feature type="compositionally biased region" description="Polar residues" evidence="11">
    <location>
        <begin position="147"/>
        <end position="156"/>
    </location>
</feature>
<dbReference type="PROSITE" id="PS50262">
    <property type="entry name" value="G_PROTEIN_RECEP_F1_2"/>
    <property type="match status" value="1"/>
</dbReference>
<evidence type="ECO:0000256" key="10">
    <source>
        <dbReference type="RuleBase" id="RU000688"/>
    </source>
</evidence>
<proteinExistence type="inferred from homology"/>
<dbReference type="EnsemblMetazoa" id="CapteT63703">
    <property type="protein sequence ID" value="CapteP63703"/>
    <property type="gene ID" value="CapteG63703"/>
</dbReference>
<comment type="similarity">
    <text evidence="10">Belongs to the G-protein coupled receptor 1 family.</text>
</comment>
<feature type="region of interest" description="Disordered" evidence="11">
    <location>
        <begin position="147"/>
        <end position="184"/>
    </location>
</feature>
<dbReference type="GO" id="GO:0045202">
    <property type="term" value="C:synapse"/>
    <property type="evidence" value="ECO:0007669"/>
    <property type="project" value="GOC"/>
</dbReference>
<feature type="transmembrane region" description="Helical" evidence="12">
    <location>
        <begin position="60"/>
        <end position="84"/>
    </location>
</feature>
<feature type="non-terminal residue" evidence="14">
    <location>
        <position position="1"/>
    </location>
</feature>
<reference evidence="16" key="1">
    <citation type="submission" date="2012-12" db="EMBL/GenBank/DDBJ databases">
        <authorList>
            <person name="Hellsten U."/>
            <person name="Grimwood J."/>
            <person name="Chapman J.A."/>
            <person name="Shapiro H."/>
            <person name="Aerts A."/>
            <person name="Otillar R.P."/>
            <person name="Terry A.Y."/>
            <person name="Boore J.L."/>
            <person name="Simakov O."/>
            <person name="Marletaz F."/>
            <person name="Cho S.-J."/>
            <person name="Edsinger-Gonzales E."/>
            <person name="Havlak P."/>
            <person name="Kuo D.-H."/>
            <person name="Larsson T."/>
            <person name="Lv J."/>
            <person name="Arendt D."/>
            <person name="Savage R."/>
            <person name="Osoegawa K."/>
            <person name="de Jong P."/>
            <person name="Lindberg D.R."/>
            <person name="Seaver E.C."/>
            <person name="Weisblat D.A."/>
            <person name="Putnam N.H."/>
            <person name="Grigoriev I.V."/>
            <person name="Rokhsar D.S."/>
        </authorList>
    </citation>
    <scope>NUCLEOTIDE SEQUENCE</scope>
    <source>
        <strain evidence="16">I ESC-2004</strain>
    </source>
</reference>
<dbReference type="EMBL" id="KB309196">
    <property type="protein sequence ID" value="ELT95217.1"/>
    <property type="molecule type" value="Genomic_DNA"/>
</dbReference>
<dbReference type="InterPro" id="IPR000276">
    <property type="entry name" value="GPCR_Rhodpsn"/>
</dbReference>
<dbReference type="GO" id="GO:0004930">
    <property type="term" value="F:G protein-coupled receptor activity"/>
    <property type="evidence" value="ECO:0007669"/>
    <property type="project" value="UniProtKB-KW"/>
</dbReference>
<sequence>FFFSFAGYFPLQPSFCVLWATVDVLLCTASIWHMCTMSMDRFCTLKYPMKYGRNKTKTMVALKITFVWITSIAICCPVCIMGFLDYKYVFNDGQCLPNIRDFVIYGSIFAFYVPLLIMVVTYGLTIQILCNNQKIMRNSALQCVKNTTTGNSSPTNKRNDFTPPLGNHPLTPSTSSTEKDSFSSDHEQARFVTIRLKPSGCYLYRINNNSEPNGLANGGRYALVKTTDSEETPSHQSPESTSAEQENAPVTPNGRIHNGLLSPPIEYPTRISVNSQSDKVYSASAWKAFLHRKRRIRQHRKGDMPQIISKRTASNERKASKVLGIIFAVFIILWTPFFIMNILPVACADCMKALTPPMTASIVWLGYLSSLANPIIYTMFNTAFRHSFYKILTCSYNS</sequence>
<reference evidence="15" key="3">
    <citation type="submission" date="2015-06" db="UniProtKB">
        <authorList>
            <consortium name="EnsemblMetazoa"/>
        </authorList>
    </citation>
    <scope>IDENTIFICATION</scope>
</reference>
<protein>
    <recommendedName>
        <fullName evidence="13">G-protein coupled receptors family 1 profile domain-containing protein</fullName>
    </recommendedName>
</protein>
<dbReference type="PANTHER" id="PTHR24248:SF125">
    <property type="entry name" value="DOPAMINE D2-LIKE RECEPTOR"/>
    <property type="match status" value="1"/>
</dbReference>
<feature type="transmembrane region" description="Helical" evidence="12">
    <location>
        <begin position="104"/>
        <end position="129"/>
    </location>
</feature>
<keyword evidence="2" id="KW-1003">Cell membrane</keyword>
<evidence type="ECO:0000256" key="9">
    <source>
        <dbReference type="ARBA" id="ARBA00023224"/>
    </source>
</evidence>
<evidence type="ECO:0000256" key="11">
    <source>
        <dbReference type="SAM" id="MobiDB-lite"/>
    </source>
</evidence>
<dbReference type="Proteomes" id="UP000014760">
    <property type="component" value="Unassembled WGS sequence"/>
</dbReference>
<dbReference type="InterPro" id="IPR017452">
    <property type="entry name" value="GPCR_Rhodpsn_7TM"/>
</dbReference>
<feature type="domain" description="G-protein coupled receptors family 1 profile" evidence="13">
    <location>
        <begin position="1"/>
        <end position="377"/>
    </location>
</feature>
<evidence type="ECO:0000259" key="13">
    <source>
        <dbReference type="PROSITE" id="PS50262"/>
    </source>
</evidence>
<evidence type="ECO:0000256" key="5">
    <source>
        <dbReference type="ARBA" id="ARBA00023040"/>
    </source>
</evidence>
<dbReference type="GO" id="GO:0005886">
    <property type="term" value="C:plasma membrane"/>
    <property type="evidence" value="ECO:0007669"/>
    <property type="project" value="UniProtKB-SubCell"/>
</dbReference>
<evidence type="ECO:0000256" key="1">
    <source>
        <dbReference type="ARBA" id="ARBA00004651"/>
    </source>
</evidence>
<keyword evidence="9 10" id="KW-0807">Transducer</keyword>
<dbReference type="HOGENOM" id="CLU_009579_11_1_1"/>
<evidence type="ECO:0000256" key="4">
    <source>
        <dbReference type="ARBA" id="ARBA00022989"/>
    </source>
</evidence>
<dbReference type="PRINTS" id="PR00237">
    <property type="entry name" value="GPCRRHODOPSN"/>
</dbReference>
<gene>
    <name evidence="14" type="ORF">CAPTEDRAFT_63703</name>
</gene>
<evidence type="ECO:0000256" key="8">
    <source>
        <dbReference type="ARBA" id="ARBA00023170"/>
    </source>
</evidence>
<dbReference type="Gene3D" id="1.20.1070.10">
    <property type="entry name" value="Rhodopsin 7-helix transmembrane proteins"/>
    <property type="match status" value="2"/>
</dbReference>
<keyword evidence="3 10" id="KW-0812">Transmembrane</keyword>
<organism evidence="14">
    <name type="scientific">Capitella teleta</name>
    <name type="common">Polychaete worm</name>
    <dbReference type="NCBI Taxonomy" id="283909"/>
    <lineage>
        <taxon>Eukaryota</taxon>
        <taxon>Metazoa</taxon>
        <taxon>Spiralia</taxon>
        <taxon>Lophotrochozoa</taxon>
        <taxon>Annelida</taxon>
        <taxon>Polychaeta</taxon>
        <taxon>Sedentaria</taxon>
        <taxon>Scolecida</taxon>
        <taxon>Capitellidae</taxon>
        <taxon>Capitella</taxon>
    </lineage>
</organism>
<dbReference type="Pfam" id="PF00001">
    <property type="entry name" value="7tm_1"/>
    <property type="match status" value="1"/>
</dbReference>
<feature type="transmembrane region" description="Helical" evidence="12">
    <location>
        <begin position="322"/>
        <end position="342"/>
    </location>
</feature>
<comment type="subcellular location">
    <subcellularLocation>
        <location evidence="1">Cell membrane</location>
        <topology evidence="1">Multi-pass membrane protein</topology>
    </subcellularLocation>
</comment>
<dbReference type="EMBL" id="AMQN01011932">
    <property type="status" value="NOT_ANNOTATED_CDS"/>
    <property type="molecule type" value="Genomic_DNA"/>
</dbReference>
<keyword evidence="4 12" id="KW-1133">Transmembrane helix</keyword>
<reference evidence="14 16" key="2">
    <citation type="journal article" date="2013" name="Nature">
        <title>Insights into bilaterian evolution from three spiralian genomes.</title>
        <authorList>
            <person name="Simakov O."/>
            <person name="Marletaz F."/>
            <person name="Cho S.J."/>
            <person name="Edsinger-Gonzales E."/>
            <person name="Havlak P."/>
            <person name="Hellsten U."/>
            <person name="Kuo D.H."/>
            <person name="Larsson T."/>
            <person name="Lv J."/>
            <person name="Arendt D."/>
            <person name="Savage R."/>
            <person name="Osoegawa K."/>
            <person name="de Jong P."/>
            <person name="Grimwood J."/>
            <person name="Chapman J.A."/>
            <person name="Shapiro H."/>
            <person name="Aerts A."/>
            <person name="Otillar R.P."/>
            <person name="Terry A.Y."/>
            <person name="Boore J.L."/>
            <person name="Grigoriev I.V."/>
            <person name="Lindberg D.R."/>
            <person name="Seaver E.C."/>
            <person name="Weisblat D.A."/>
            <person name="Putnam N.H."/>
            <person name="Rokhsar D.S."/>
        </authorList>
    </citation>
    <scope>NUCLEOTIDE SEQUENCE</scope>
    <source>
        <strain evidence="14 16">I ESC-2004</strain>
    </source>
</reference>